<proteinExistence type="predicted"/>
<reference evidence="1 2" key="2">
    <citation type="submission" date="2018-11" db="EMBL/GenBank/DDBJ databases">
        <authorList>
            <consortium name="Pathogen Informatics"/>
        </authorList>
    </citation>
    <scope>NUCLEOTIDE SEQUENCE [LARGE SCALE GENOMIC DNA]</scope>
</reference>
<reference evidence="3" key="1">
    <citation type="submission" date="2016-04" db="UniProtKB">
        <authorList>
            <consortium name="WormBaseParasite"/>
        </authorList>
    </citation>
    <scope>IDENTIFICATION</scope>
</reference>
<dbReference type="AlphaFoldDB" id="A0A158QYE8"/>
<keyword evidence="2" id="KW-1185">Reference proteome</keyword>
<protein>
    <submittedName>
        <fullName evidence="3">Zinc finger protein</fullName>
    </submittedName>
</protein>
<organism evidence="3">
    <name type="scientific">Nippostrongylus brasiliensis</name>
    <name type="common">Rat hookworm</name>
    <dbReference type="NCBI Taxonomy" id="27835"/>
    <lineage>
        <taxon>Eukaryota</taxon>
        <taxon>Metazoa</taxon>
        <taxon>Ecdysozoa</taxon>
        <taxon>Nematoda</taxon>
        <taxon>Chromadorea</taxon>
        <taxon>Rhabditida</taxon>
        <taxon>Rhabditina</taxon>
        <taxon>Rhabditomorpha</taxon>
        <taxon>Strongyloidea</taxon>
        <taxon>Heligmosomidae</taxon>
        <taxon>Nippostrongylus</taxon>
    </lineage>
</organism>
<sequence>MDMLNLPGGEEDATHFLQEKGVLPKEKKSLFGHNKKAHAESEPESQVQGIVMLDCYTVEPPVVAQTTAGSNLKSQEGKTTIEPSVCGQIAPRIGFLYIIRQQILLSWIVFEECFAFVSLTSNLRVRAAAAEIQAGL</sequence>
<gene>
    <name evidence="1" type="ORF">NBR_LOCUS8371</name>
</gene>
<evidence type="ECO:0000313" key="1">
    <source>
        <dbReference type="EMBL" id="VDL71960.1"/>
    </source>
</evidence>
<evidence type="ECO:0000313" key="2">
    <source>
        <dbReference type="Proteomes" id="UP000271162"/>
    </source>
</evidence>
<dbReference type="WBParaSite" id="NBR_0000837001-mRNA-1">
    <property type="protein sequence ID" value="NBR_0000837001-mRNA-1"/>
    <property type="gene ID" value="NBR_0000837001"/>
</dbReference>
<dbReference type="Proteomes" id="UP000271162">
    <property type="component" value="Unassembled WGS sequence"/>
</dbReference>
<evidence type="ECO:0000313" key="3">
    <source>
        <dbReference type="WBParaSite" id="NBR_0000837001-mRNA-1"/>
    </source>
</evidence>
<name>A0A158QYE8_NIPBR</name>
<accession>A0A158QYE8</accession>
<dbReference type="EMBL" id="UYSL01019997">
    <property type="protein sequence ID" value="VDL71960.1"/>
    <property type="molecule type" value="Genomic_DNA"/>
</dbReference>